<keyword evidence="3 12" id="KW-0808">Transferase</keyword>
<feature type="domain" description="Protein kinase" evidence="11">
    <location>
        <begin position="168"/>
        <end position="461"/>
    </location>
</feature>
<evidence type="ECO:0000256" key="9">
    <source>
        <dbReference type="PROSITE-ProRule" id="PRU10141"/>
    </source>
</evidence>
<dbReference type="SUPFAM" id="SSF56112">
    <property type="entry name" value="Protein kinase-like (PK-like)"/>
    <property type="match status" value="1"/>
</dbReference>
<dbReference type="FunFam" id="1.10.510.10:FF:002270">
    <property type="match status" value="1"/>
</dbReference>
<evidence type="ECO:0000259" key="11">
    <source>
        <dbReference type="PROSITE" id="PS50011"/>
    </source>
</evidence>
<gene>
    <name evidence="12" type="ORF">TEOVI_000237500</name>
</gene>
<dbReference type="GO" id="GO:0005524">
    <property type="term" value="F:ATP binding"/>
    <property type="evidence" value="ECO:0007669"/>
    <property type="project" value="UniProtKB-UniRule"/>
</dbReference>
<evidence type="ECO:0000256" key="1">
    <source>
        <dbReference type="ARBA" id="ARBA00012513"/>
    </source>
</evidence>
<sequence>MTQEECTEQLPHFLSMATPKQRSNASLDRGRGFSSHMVKGADNGCSDSYNKEITRNESCLSEIWQAKNKGQDLRCPSRLPDGECEGATDPEIISLVSFASRKTAGSRSCRGGALCGVCPIQVLPNATNASCTSSLNSSCSLARQRSARITGELRVDKRDDGGKFINNYQVLKEIGRGSFGKVKLGYNTQTDTLVAIKQVCRPVAKTRFGLQTAAQERFSALQREIALMKKLKHKHIVPLYEVIDDPSARKIYLVMKYIDGGPIGRIRCSPTGDPEEEVCTPIPPGQLAKYARQIFSGLDYLHKNKIAHRDIKPENILVSKEGRAYLADFGVAEVFDVSARERVEQIMQESLAASRANASCGPGMPIQGTKGTILFIAPEIWKGDRSYAKPVDVWAMGVTLYILLTGRLPFSNIDDILDSNLPVIPTEYGEDWENLLRRMLDRDPKNRITACHAVEAFKAMIHKNKSSGDACDDTLVCVTEKDIEEALTLTEPEKDAEDVSWLLRERSGDNSVAISLPMSPRWIDNPFDASLKLNATTKSGDVEPLSGSNWGGTVMKPVRRLSRRSTRVVSPGGSPLECHDMPFCEKVELPPIEPRGNQTNVSPSVATTPRDVHNREFDGGSGTLPNQEVLTSNCAIKRNSAPQLGVHSLSKQRCAKGKKEEAGCLPGLCGSLFPRTPEKRDGETPCKGDEE</sequence>
<dbReference type="InterPro" id="IPR017441">
    <property type="entry name" value="Protein_kinase_ATP_BS"/>
</dbReference>
<keyword evidence="6 9" id="KW-0067">ATP-binding</keyword>
<keyword evidence="13" id="KW-1185">Reference proteome</keyword>
<evidence type="ECO:0000256" key="4">
    <source>
        <dbReference type="ARBA" id="ARBA00022741"/>
    </source>
</evidence>
<dbReference type="VEuPathDB" id="TriTrypDB:TEOVI_000237500"/>
<evidence type="ECO:0000256" key="10">
    <source>
        <dbReference type="SAM" id="MobiDB-lite"/>
    </source>
</evidence>
<evidence type="ECO:0000313" key="13">
    <source>
        <dbReference type="Proteomes" id="UP000195570"/>
    </source>
</evidence>
<evidence type="ECO:0000256" key="6">
    <source>
        <dbReference type="ARBA" id="ARBA00022840"/>
    </source>
</evidence>
<dbReference type="GO" id="GO:0004674">
    <property type="term" value="F:protein serine/threonine kinase activity"/>
    <property type="evidence" value="ECO:0007669"/>
    <property type="project" value="UniProtKB-KW"/>
</dbReference>
<dbReference type="GeneID" id="92376315"/>
<accession>A0A1G4IFC8</accession>
<evidence type="ECO:0000313" key="12">
    <source>
        <dbReference type="EMBL" id="SCU70800.1"/>
    </source>
</evidence>
<evidence type="ECO:0000256" key="5">
    <source>
        <dbReference type="ARBA" id="ARBA00022777"/>
    </source>
</evidence>
<dbReference type="AlphaFoldDB" id="A0A1G4IFC8"/>
<comment type="caution">
    <text evidence="12">The sequence shown here is derived from an EMBL/GenBank/DDBJ whole genome shotgun (WGS) entry which is preliminary data.</text>
</comment>
<feature type="binding site" evidence="9">
    <location>
        <position position="197"/>
    </location>
    <ligand>
        <name>ATP</name>
        <dbReference type="ChEBI" id="CHEBI:30616"/>
    </ligand>
</feature>
<dbReference type="PANTHER" id="PTHR24346:SF77">
    <property type="entry name" value="SERINE THREONINE PROTEIN KINASE"/>
    <property type="match status" value="1"/>
</dbReference>
<dbReference type="PANTHER" id="PTHR24346">
    <property type="entry name" value="MAP/MICROTUBULE AFFINITY-REGULATING KINASE"/>
    <property type="match status" value="1"/>
</dbReference>
<keyword evidence="4 9" id="KW-0547">Nucleotide-binding</keyword>
<dbReference type="FunFam" id="3.30.200.20:FF:000206">
    <property type="entry name" value="Serine/threonine-protein kinase Ssp1"/>
    <property type="match status" value="1"/>
</dbReference>
<evidence type="ECO:0000256" key="2">
    <source>
        <dbReference type="ARBA" id="ARBA00022527"/>
    </source>
</evidence>
<dbReference type="InterPro" id="IPR011009">
    <property type="entry name" value="Kinase-like_dom_sf"/>
</dbReference>
<proteinExistence type="predicted"/>
<keyword evidence="5 12" id="KW-0418">Kinase</keyword>
<name>A0A1G4IFC8_TRYEQ</name>
<dbReference type="EC" id="2.7.11.1" evidence="1"/>
<evidence type="ECO:0000256" key="3">
    <source>
        <dbReference type="ARBA" id="ARBA00022679"/>
    </source>
</evidence>
<comment type="catalytic activity">
    <reaction evidence="8">
        <text>L-seryl-[protein] + ATP = O-phospho-L-seryl-[protein] + ADP + H(+)</text>
        <dbReference type="Rhea" id="RHEA:17989"/>
        <dbReference type="Rhea" id="RHEA-COMP:9863"/>
        <dbReference type="Rhea" id="RHEA-COMP:11604"/>
        <dbReference type="ChEBI" id="CHEBI:15378"/>
        <dbReference type="ChEBI" id="CHEBI:29999"/>
        <dbReference type="ChEBI" id="CHEBI:30616"/>
        <dbReference type="ChEBI" id="CHEBI:83421"/>
        <dbReference type="ChEBI" id="CHEBI:456216"/>
        <dbReference type="EC" id="2.7.11.1"/>
    </reaction>
</comment>
<comment type="catalytic activity">
    <reaction evidence="7">
        <text>L-threonyl-[protein] + ATP = O-phospho-L-threonyl-[protein] + ADP + H(+)</text>
        <dbReference type="Rhea" id="RHEA:46608"/>
        <dbReference type="Rhea" id="RHEA-COMP:11060"/>
        <dbReference type="Rhea" id="RHEA-COMP:11605"/>
        <dbReference type="ChEBI" id="CHEBI:15378"/>
        <dbReference type="ChEBI" id="CHEBI:30013"/>
        <dbReference type="ChEBI" id="CHEBI:30616"/>
        <dbReference type="ChEBI" id="CHEBI:61977"/>
        <dbReference type="ChEBI" id="CHEBI:456216"/>
        <dbReference type="EC" id="2.7.11.1"/>
    </reaction>
</comment>
<dbReference type="SMART" id="SM00220">
    <property type="entry name" value="S_TKc"/>
    <property type="match status" value="1"/>
</dbReference>
<dbReference type="Gene3D" id="1.10.510.10">
    <property type="entry name" value="Transferase(Phosphotransferase) domain 1"/>
    <property type="match status" value="1"/>
</dbReference>
<feature type="compositionally biased region" description="Polar residues" evidence="10">
    <location>
        <begin position="596"/>
        <end position="607"/>
    </location>
</feature>
<keyword evidence="2" id="KW-0723">Serine/threonine-protein kinase</keyword>
<feature type="region of interest" description="Disordered" evidence="10">
    <location>
        <begin position="592"/>
        <end position="612"/>
    </location>
</feature>
<dbReference type="Proteomes" id="UP000195570">
    <property type="component" value="Unassembled WGS sequence"/>
</dbReference>
<dbReference type="PROSITE" id="PS50011">
    <property type="entry name" value="PROTEIN_KINASE_DOM"/>
    <property type="match status" value="1"/>
</dbReference>
<dbReference type="Gene3D" id="3.30.200.20">
    <property type="entry name" value="Phosphorylase Kinase, domain 1"/>
    <property type="match status" value="1"/>
</dbReference>
<dbReference type="InterPro" id="IPR000719">
    <property type="entry name" value="Prot_kinase_dom"/>
</dbReference>
<organism evidence="12 13">
    <name type="scientific">Trypanosoma equiperdum</name>
    <dbReference type="NCBI Taxonomy" id="5694"/>
    <lineage>
        <taxon>Eukaryota</taxon>
        <taxon>Discoba</taxon>
        <taxon>Euglenozoa</taxon>
        <taxon>Kinetoplastea</taxon>
        <taxon>Metakinetoplastina</taxon>
        <taxon>Trypanosomatida</taxon>
        <taxon>Trypanosomatidae</taxon>
        <taxon>Trypanosoma</taxon>
    </lineage>
</organism>
<reference evidence="12" key="1">
    <citation type="submission" date="2016-09" db="EMBL/GenBank/DDBJ databases">
        <authorList>
            <person name="Hebert L."/>
            <person name="Moumen B."/>
        </authorList>
    </citation>
    <scope>NUCLEOTIDE SEQUENCE [LARGE SCALE GENOMIC DNA]</scope>
    <source>
        <strain evidence="12">OVI</strain>
    </source>
</reference>
<feature type="region of interest" description="Disordered" evidence="10">
    <location>
        <begin position="1"/>
        <end position="34"/>
    </location>
</feature>
<dbReference type="RefSeq" id="XP_067081559.1">
    <property type="nucleotide sequence ID" value="XM_067225458.1"/>
</dbReference>
<protein>
    <recommendedName>
        <fullName evidence="1">non-specific serine/threonine protein kinase</fullName>
        <ecNumber evidence="1">2.7.11.1</ecNumber>
    </recommendedName>
</protein>
<dbReference type="PROSITE" id="PS00107">
    <property type="entry name" value="PROTEIN_KINASE_ATP"/>
    <property type="match status" value="1"/>
</dbReference>
<dbReference type="InterPro" id="IPR008271">
    <property type="entry name" value="Ser/Thr_kinase_AS"/>
</dbReference>
<evidence type="ECO:0000256" key="8">
    <source>
        <dbReference type="ARBA" id="ARBA00048679"/>
    </source>
</evidence>
<dbReference type="EMBL" id="CZPT02001525">
    <property type="protein sequence ID" value="SCU70800.1"/>
    <property type="molecule type" value="Genomic_DNA"/>
</dbReference>
<dbReference type="GO" id="GO:0106310">
    <property type="term" value="F:protein serine kinase activity"/>
    <property type="evidence" value="ECO:0007669"/>
    <property type="project" value="RHEA"/>
</dbReference>
<dbReference type="CDD" id="cd14008">
    <property type="entry name" value="STKc_LKB1_CaMKK"/>
    <property type="match status" value="1"/>
</dbReference>
<dbReference type="Pfam" id="PF00069">
    <property type="entry name" value="Pkinase"/>
    <property type="match status" value="1"/>
</dbReference>
<dbReference type="PROSITE" id="PS00108">
    <property type="entry name" value="PROTEIN_KINASE_ST"/>
    <property type="match status" value="1"/>
</dbReference>
<dbReference type="GO" id="GO:0035556">
    <property type="term" value="P:intracellular signal transduction"/>
    <property type="evidence" value="ECO:0007669"/>
    <property type="project" value="TreeGrafter"/>
</dbReference>
<evidence type="ECO:0000256" key="7">
    <source>
        <dbReference type="ARBA" id="ARBA00047899"/>
    </source>
</evidence>
<dbReference type="GO" id="GO:0005737">
    <property type="term" value="C:cytoplasm"/>
    <property type="evidence" value="ECO:0007669"/>
    <property type="project" value="TreeGrafter"/>
</dbReference>